<dbReference type="GO" id="GO:0016780">
    <property type="term" value="F:phosphotransferase activity, for other substituted phosphate groups"/>
    <property type="evidence" value="ECO:0007669"/>
    <property type="project" value="InterPro"/>
</dbReference>
<feature type="binding site" evidence="6">
    <location>
        <position position="6"/>
    </location>
    <ligand>
        <name>Mg(2+)</name>
        <dbReference type="ChEBI" id="CHEBI:18420"/>
    </ligand>
</feature>
<comment type="subcellular location">
    <subcellularLocation>
        <location evidence="1">Membrane</location>
        <topology evidence="1">Multi-pass membrane protein</topology>
    </subcellularLocation>
</comment>
<dbReference type="Pfam" id="PF00953">
    <property type="entry name" value="Glycos_transf_4"/>
    <property type="match status" value="1"/>
</dbReference>
<evidence type="ECO:0000256" key="2">
    <source>
        <dbReference type="ARBA" id="ARBA00022679"/>
    </source>
</evidence>
<gene>
    <name evidence="8" type="ORF">US96_C0011G0001</name>
</gene>
<dbReference type="PROSITE" id="PS01348">
    <property type="entry name" value="MRAY_2"/>
    <property type="match status" value="1"/>
</dbReference>
<comment type="caution">
    <text evidence="8">The sequence shown here is derived from an EMBL/GenBank/DDBJ whole genome shotgun (WGS) entry which is preliminary data.</text>
</comment>
<proteinExistence type="predicted"/>
<evidence type="ECO:0000256" key="3">
    <source>
        <dbReference type="ARBA" id="ARBA00022692"/>
    </source>
</evidence>
<feature type="transmembrane region" description="Helical" evidence="7">
    <location>
        <begin position="137"/>
        <end position="157"/>
    </location>
</feature>
<feature type="binding site" evidence="6">
    <location>
        <position position="66"/>
    </location>
    <ligand>
        <name>Mg(2+)</name>
        <dbReference type="ChEBI" id="CHEBI:18420"/>
    </ligand>
</feature>
<keyword evidence="4 7" id="KW-1133">Transmembrane helix</keyword>
<feature type="transmembrane region" description="Helical" evidence="7">
    <location>
        <begin position="70"/>
        <end position="98"/>
    </location>
</feature>
<organism evidence="8 9">
    <name type="scientific">Candidatus Woesebacteria bacterium GW2011_GWB1_38_5b</name>
    <dbReference type="NCBI Taxonomy" id="1618569"/>
    <lineage>
        <taxon>Bacteria</taxon>
        <taxon>Candidatus Woeseibacteriota</taxon>
    </lineage>
</organism>
<keyword evidence="6" id="KW-0479">Metal-binding</keyword>
<dbReference type="EMBL" id="LBUZ01000011">
    <property type="protein sequence ID" value="KKQ75403.1"/>
    <property type="molecule type" value="Genomic_DNA"/>
</dbReference>
<dbReference type="PANTHER" id="PTHR22926:SF5">
    <property type="entry name" value="PHOSPHO-N-ACETYLMURAMOYL-PENTAPEPTIDE-TRANSFERASE HOMOLOG"/>
    <property type="match status" value="1"/>
</dbReference>
<keyword evidence="2 8" id="KW-0808">Transferase</keyword>
<protein>
    <submittedName>
        <fullName evidence="8">Phospho-N-acetylmuramoyl-pentapeptide-transferase</fullName>
    </submittedName>
</protein>
<evidence type="ECO:0000256" key="7">
    <source>
        <dbReference type="SAM" id="Phobius"/>
    </source>
</evidence>
<dbReference type="Proteomes" id="UP000034181">
    <property type="component" value="Unassembled WGS sequence"/>
</dbReference>
<keyword evidence="3 7" id="KW-0812">Transmembrane</keyword>
<reference evidence="8 9" key="1">
    <citation type="journal article" date="2015" name="Nature">
        <title>rRNA introns, odd ribosomes, and small enigmatic genomes across a large radiation of phyla.</title>
        <authorList>
            <person name="Brown C.T."/>
            <person name="Hug L.A."/>
            <person name="Thomas B.C."/>
            <person name="Sharon I."/>
            <person name="Castelle C.J."/>
            <person name="Singh A."/>
            <person name="Wilkins M.J."/>
            <person name="Williams K.H."/>
            <person name="Banfield J.F."/>
        </authorList>
    </citation>
    <scope>NUCLEOTIDE SEQUENCE [LARGE SCALE GENOMIC DNA]</scope>
</reference>
<dbReference type="GO" id="GO:0044038">
    <property type="term" value="P:cell wall macromolecule biosynthetic process"/>
    <property type="evidence" value="ECO:0007669"/>
    <property type="project" value="TreeGrafter"/>
</dbReference>
<evidence type="ECO:0000313" key="8">
    <source>
        <dbReference type="EMBL" id="KKQ75403.1"/>
    </source>
</evidence>
<evidence type="ECO:0000256" key="5">
    <source>
        <dbReference type="ARBA" id="ARBA00023136"/>
    </source>
</evidence>
<keyword evidence="5 7" id="KW-0472">Membrane</keyword>
<sequence>FVNAFNIADGLDGLAPGLLIICLGAFLAISSTQLDQTLAIFISILIGSVSAFLYFNIYKARIWLGDSGSMALGASLAVVGLLTGKIFALAVIGGVFVIEVGSSLIQLLGKKYLGHKIFPVAPFHLLLQRRGWEEPKIVMRAWLFGFFFAILGLYIALVNN</sequence>
<dbReference type="GO" id="GO:0046872">
    <property type="term" value="F:metal ion binding"/>
    <property type="evidence" value="ECO:0007669"/>
    <property type="project" value="UniProtKB-KW"/>
</dbReference>
<name>A0A0G0K6T2_9BACT</name>
<evidence type="ECO:0000256" key="6">
    <source>
        <dbReference type="PIRSR" id="PIRSR600715-1"/>
    </source>
</evidence>
<evidence type="ECO:0000256" key="1">
    <source>
        <dbReference type="ARBA" id="ARBA00004141"/>
    </source>
</evidence>
<comment type="cofactor">
    <cofactor evidence="6">
        <name>Mg(2+)</name>
        <dbReference type="ChEBI" id="CHEBI:18420"/>
    </cofactor>
</comment>
<evidence type="ECO:0000313" key="9">
    <source>
        <dbReference type="Proteomes" id="UP000034181"/>
    </source>
</evidence>
<dbReference type="InterPro" id="IPR000715">
    <property type="entry name" value="Glycosyl_transferase_4"/>
</dbReference>
<accession>A0A0G0K6T2</accession>
<dbReference type="GO" id="GO:0005886">
    <property type="term" value="C:plasma membrane"/>
    <property type="evidence" value="ECO:0007669"/>
    <property type="project" value="TreeGrafter"/>
</dbReference>
<feature type="non-terminal residue" evidence="8">
    <location>
        <position position="1"/>
    </location>
</feature>
<dbReference type="AlphaFoldDB" id="A0A0G0K6T2"/>
<feature type="transmembrane region" description="Helical" evidence="7">
    <location>
        <begin position="13"/>
        <end position="31"/>
    </location>
</feature>
<dbReference type="InterPro" id="IPR018480">
    <property type="entry name" value="PNAcMuramoyl-5peptid_Trfase_CS"/>
</dbReference>
<feature type="transmembrane region" description="Helical" evidence="7">
    <location>
        <begin position="38"/>
        <end position="58"/>
    </location>
</feature>
<dbReference type="PANTHER" id="PTHR22926">
    <property type="entry name" value="PHOSPHO-N-ACETYLMURAMOYL-PENTAPEPTIDE-TRANSFERASE"/>
    <property type="match status" value="1"/>
</dbReference>
<evidence type="ECO:0000256" key="4">
    <source>
        <dbReference type="ARBA" id="ARBA00022989"/>
    </source>
</evidence>
<keyword evidence="6" id="KW-0460">Magnesium</keyword>
<dbReference type="GO" id="GO:0071555">
    <property type="term" value="P:cell wall organization"/>
    <property type="evidence" value="ECO:0007669"/>
    <property type="project" value="TreeGrafter"/>
</dbReference>